<evidence type="ECO:0000313" key="9">
    <source>
        <dbReference type="Proteomes" id="UP000298681"/>
    </source>
</evidence>
<feature type="domain" description="Sulfatase N-terminal" evidence="7">
    <location>
        <begin position="291"/>
        <end position="561"/>
    </location>
</feature>
<dbReference type="InterPro" id="IPR050448">
    <property type="entry name" value="OpgB/LTA_synthase_biosynth"/>
</dbReference>
<organism evidence="8 9">
    <name type="scientific">Luteimonas yindakuii</name>
    <dbReference type="NCBI Taxonomy" id="2565782"/>
    <lineage>
        <taxon>Bacteria</taxon>
        <taxon>Pseudomonadati</taxon>
        <taxon>Pseudomonadota</taxon>
        <taxon>Gammaproteobacteria</taxon>
        <taxon>Lysobacterales</taxon>
        <taxon>Lysobacteraceae</taxon>
        <taxon>Luteimonas</taxon>
    </lineage>
</organism>
<evidence type="ECO:0000313" key="8">
    <source>
        <dbReference type="EMBL" id="TKS53455.1"/>
    </source>
</evidence>
<proteinExistence type="predicted"/>
<dbReference type="Gene3D" id="3.40.720.10">
    <property type="entry name" value="Alkaline Phosphatase, subunit A"/>
    <property type="match status" value="1"/>
</dbReference>
<dbReference type="EMBL" id="SPUH01000001">
    <property type="protein sequence ID" value="TKS53455.1"/>
    <property type="molecule type" value="Genomic_DNA"/>
</dbReference>
<feature type="transmembrane region" description="Helical" evidence="6">
    <location>
        <begin position="53"/>
        <end position="76"/>
    </location>
</feature>
<name>A0A4Z1R4I6_9GAMM</name>
<keyword evidence="2" id="KW-1003">Cell membrane</keyword>
<evidence type="ECO:0000256" key="5">
    <source>
        <dbReference type="ARBA" id="ARBA00023136"/>
    </source>
</evidence>
<feature type="transmembrane region" description="Helical" evidence="6">
    <location>
        <begin position="88"/>
        <end position="112"/>
    </location>
</feature>
<dbReference type="Gene3D" id="3.30.1120.80">
    <property type="match status" value="1"/>
</dbReference>
<dbReference type="RefSeq" id="WP_134672840.1">
    <property type="nucleotide sequence ID" value="NZ_SPUH01000001.1"/>
</dbReference>
<keyword evidence="4 6" id="KW-1133">Transmembrane helix</keyword>
<dbReference type="InterPro" id="IPR017850">
    <property type="entry name" value="Alkaline_phosphatase_core_sf"/>
</dbReference>
<keyword evidence="3 6" id="KW-0812">Transmembrane</keyword>
<dbReference type="SUPFAM" id="SSF53649">
    <property type="entry name" value="Alkaline phosphatase-like"/>
    <property type="match status" value="1"/>
</dbReference>
<dbReference type="InterPro" id="IPR000917">
    <property type="entry name" value="Sulfatase_N"/>
</dbReference>
<evidence type="ECO:0000256" key="6">
    <source>
        <dbReference type="SAM" id="Phobius"/>
    </source>
</evidence>
<evidence type="ECO:0000256" key="2">
    <source>
        <dbReference type="ARBA" id="ARBA00022475"/>
    </source>
</evidence>
<keyword evidence="9" id="KW-1185">Reference proteome</keyword>
<dbReference type="PANTHER" id="PTHR47371">
    <property type="entry name" value="LIPOTEICHOIC ACID SYNTHASE"/>
    <property type="match status" value="1"/>
</dbReference>
<dbReference type="CDD" id="cd16015">
    <property type="entry name" value="LTA_synthase"/>
    <property type="match status" value="1"/>
</dbReference>
<comment type="subcellular location">
    <subcellularLocation>
        <location evidence="1">Cell membrane</location>
        <topology evidence="1">Multi-pass membrane protein</topology>
    </subcellularLocation>
</comment>
<evidence type="ECO:0000259" key="7">
    <source>
        <dbReference type="Pfam" id="PF00884"/>
    </source>
</evidence>
<gene>
    <name evidence="8" type="ORF">E4582_00810</name>
</gene>
<dbReference type="Proteomes" id="UP000298681">
    <property type="component" value="Unassembled WGS sequence"/>
</dbReference>
<feature type="transmembrane region" description="Helical" evidence="6">
    <location>
        <begin position="181"/>
        <end position="199"/>
    </location>
</feature>
<protein>
    <submittedName>
        <fullName evidence="8">LTA synthase family protein</fullName>
    </submittedName>
</protein>
<reference evidence="8 9" key="1">
    <citation type="submission" date="2019-01" db="EMBL/GenBank/DDBJ databases">
        <authorList>
            <person name="Zhang S."/>
        </authorList>
    </citation>
    <scope>NUCLEOTIDE SEQUENCE [LARGE SCALE GENOMIC DNA]</scope>
    <source>
        <strain evidence="8 9">1626</strain>
    </source>
</reference>
<comment type="caution">
    <text evidence="8">The sequence shown here is derived from an EMBL/GenBank/DDBJ whole genome shotgun (WGS) entry which is preliminary data.</text>
</comment>
<evidence type="ECO:0000256" key="3">
    <source>
        <dbReference type="ARBA" id="ARBA00022692"/>
    </source>
</evidence>
<evidence type="ECO:0000256" key="4">
    <source>
        <dbReference type="ARBA" id="ARBA00022989"/>
    </source>
</evidence>
<feature type="transmembrane region" description="Helical" evidence="6">
    <location>
        <begin position="140"/>
        <end position="160"/>
    </location>
</feature>
<accession>A0A4Z1R4I6</accession>
<dbReference type="GO" id="GO:0005886">
    <property type="term" value="C:plasma membrane"/>
    <property type="evidence" value="ECO:0007669"/>
    <property type="project" value="UniProtKB-SubCell"/>
</dbReference>
<dbReference type="PANTHER" id="PTHR47371:SF3">
    <property type="entry name" value="PHOSPHOGLYCEROL TRANSFERASE I"/>
    <property type="match status" value="1"/>
</dbReference>
<dbReference type="AlphaFoldDB" id="A0A4Z1R4I6"/>
<evidence type="ECO:0000256" key="1">
    <source>
        <dbReference type="ARBA" id="ARBA00004651"/>
    </source>
</evidence>
<sequence length="656" mass="71228">MPQTLRHGLAPLLPFLSIFVLGLLLLSLSRLGLSLWQADAVGAAGGWAPVLVHGVRVDVAAMCMWLGIAAAAYLLLPVSLARRPQVAIVFAVWLALALAIPVALEAATPAFMAEYGLRPNRLFIEYLAYPREVSSMLAKGHLLTGLATVLVTLAAAWFAYRLARRLLARHPHHPGTGAVRALGAVVVMLACTLGIRSTLGHRPMNPAMLAFSTDATVNTLPLNSFYSLAFAIRDELRHDPGARIYDTTTPDEAVADALRGISAAWPGATVVEDASTPLLLRRYPVHHGPPRNLVIVLEESLGARFVGSLGGLPLTPRFDSLATRGWAFDQLYATGTRSVRGIEAVVSGYPPTPSVAVVKRPRAQQDFFTLATLLRRHGYDTAFHYGGESHFDNMRGFFLGNGFERIIERKDHAAPRFAGSWGVSDDDLFAEAHADFERLHAAGTPFFGFVFTSSNHDPFEFPDDSIELYDAPKATRNNAAKYADHALGGFFDRAMSSDYWADTVFLVVADHDSRVLGQSLVPVDNFRIPGLILGAGIEPRRDTRLVSQIDLAPTLLSLLGIDDATPLLGRDLNRDDPTAHGRAPMQYDANFGWLEDDGTLVVLQPGQAPRAFVHRPGRPLVASGAPSAEAQRLATLHALWGTVAYERGWHRLPEGP</sequence>
<keyword evidence="5 6" id="KW-0472">Membrane</keyword>
<dbReference type="Pfam" id="PF00884">
    <property type="entry name" value="Sulfatase"/>
    <property type="match status" value="1"/>
</dbReference>
<feature type="transmembrane region" description="Helical" evidence="6">
    <location>
        <begin position="12"/>
        <end position="33"/>
    </location>
</feature>